<dbReference type="Proteomes" id="UP000626092">
    <property type="component" value="Unassembled WGS sequence"/>
</dbReference>
<sequence length="162" mass="17623">MTSDPKSNLFSAPASQLVIQVENEKQQVIPGQNGKQKAAVHNLAQVEHGKLKAECDQPQHVSIPNSIEHSTGEELSDFEDELLEVLEGVVSSKQEVEAQNQPKVVVSLVQPHSELETFPNPESPDLLDPGVKGESAILYSNVDTGFNKHLSKVYQKASTEAS</sequence>
<evidence type="ECO:0000313" key="1">
    <source>
        <dbReference type="EMBL" id="KAF7151491.1"/>
    </source>
</evidence>
<dbReference type="AlphaFoldDB" id="A0A834HFQ7"/>
<name>A0A834HFQ7_RHOSS</name>
<keyword evidence="2" id="KW-1185">Reference proteome</keyword>
<accession>A0A834HFQ7</accession>
<organism evidence="1 2">
    <name type="scientific">Rhododendron simsii</name>
    <name type="common">Sims's rhododendron</name>
    <dbReference type="NCBI Taxonomy" id="118357"/>
    <lineage>
        <taxon>Eukaryota</taxon>
        <taxon>Viridiplantae</taxon>
        <taxon>Streptophyta</taxon>
        <taxon>Embryophyta</taxon>
        <taxon>Tracheophyta</taxon>
        <taxon>Spermatophyta</taxon>
        <taxon>Magnoliopsida</taxon>
        <taxon>eudicotyledons</taxon>
        <taxon>Gunneridae</taxon>
        <taxon>Pentapetalae</taxon>
        <taxon>asterids</taxon>
        <taxon>Ericales</taxon>
        <taxon>Ericaceae</taxon>
        <taxon>Ericoideae</taxon>
        <taxon>Rhodoreae</taxon>
        <taxon>Rhododendron</taxon>
    </lineage>
</organism>
<evidence type="ECO:0000313" key="2">
    <source>
        <dbReference type="Proteomes" id="UP000626092"/>
    </source>
</evidence>
<protein>
    <submittedName>
        <fullName evidence="1">Uncharacterized protein</fullName>
    </submittedName>
</protein>
<dbReference type="EMBL" id="WJXA01000002">
    <property type="protein sequence ID" value="KAF7151491.1"/>
    <property type="molecule type" value="Genomic_DNA"/>
</dbReference>
<comment type="caution">
    <text evidence="1">The sequence shown here is derived from an EMBL/GenBank/DDBJ whole genome shotgun (WGS) entry which is preliminary data.</text>
</comment>
<proteinExistence type="predicted"/>
<gene>
    <name evidence="1" type="ORF">RHSIM_Rhsim02G0150400</name>
</gene>
<dbReference type="OrthoDB" id="1827973at2759"/>
<reference evidence="1" key="1">
    <citation type="submission" date="2019-11" db="EMBL/GenBank/DDBJ databases">
        <authorList>
            <person name="Liu Y."/>
            <person name="Hou J."/>
            <person name="Li T.-Q."/>
            <person name="Guan C.-H."/>
            <person name="Wu X."/>
            <person name="Wu H.-Z."/>
            <person name="Ling F."/>
            <person name="Zhang R."/>
            <person name="Shi X.-G."/>
            <person name="Ren J.-P."/>
            <person name="Chen E.-F."/>
            <person name="Sun J.-M."/>
        </authorList>
    </citation>
    <scope>NUCLEOTIDE SEQUENCE</scope>
    <source>
        <strain evidence="1">Adult_tree_wgs_1</strain>
        <tissue evidence="1">Leaves</tissue>
    </source>
</reference>